<proteinExistence type="predicted"/>
<keyword evidence="2" id="KW-1185">Reference proteome</keyword>
<dbReference type="AlphaFoldDB" id="A0A5B7K3T6"/>
<evidence type="ECO:0000313" key="1">
    <source>
        <dbReference type="EMBL" id="MPD01197.1"/>
    </source>
</evidence>
<protein>
    <submittedName>
        <fullName evidence="1">Uncharacterized protein</fullName>
    </submittedName>
</protein>
<comment type="caution">
    <text evidence="1">The sequence shown here is derived from an EMBL/GenBank/DDBJ whole genome shotgun (WGS) entry which is preliminary data.</text>
</comment>
<reference evidence="1 2" key="1">
    <citation type="submission" date="2019-05" db="EMBL/GenBank/DDBJ databases">
        <title>Another draft genome of Portunus trituberculatus and its Hox gene families provides insights of decapod evolution.</title>
        <authorList>
            <person name="Jeong J.-H."/>
            <person name="Song I."/>
            <person name="Kim S."/>
            <person name="Choi T."/>
            <person name="Kim D."/>
            <person name="Ryu S."/>
            <person name="Kim W."/>
        </authorList>
    </citation>
    <scope>NUCLEOTIDE SEQUENCE [LARGE SCALE GENOMIC DNA]</scope>
    <source>
        <tissue evidence="1">Muscle</tissue>
    </source>
</reference>
<name>A0A5B7K3T6_PORTR</name>
<gene>
    <name evidence="1" type="ORF">E2C01_096715</name>
</gene>
<dbReference type="EMBL" id="VSRR010126126">
    <property type="protein sequence ID" value="MPD01197.1"/>
    <property type="molecule type" value="Genomic_DNA"/>
</dbReference>
<sequence>MSFGTLTAGVVAVVRTQIASLASLQPATLQHRRGKPAKGNSRAAVVQWNHACFGVREVSKRTGSNLIHGPSVGWPPSLTRGNGILAGGLCNRRYPKKYLL</sequence>
<dbReference type="Proteomes" id="UP000324222">
    <property type="component" value="Unassembled WGS sequence"/>
</dbReference>
<organism evidence="1 2">
    <name type="scientific">Portunus trituberculatus</name>
    <name type="common">Swimming crab</name>
    <name type="synonym">Neptunus trituberculatus</name>
    <dbReference type="NCBI Taxonomy" id="210409"/>
    <lineage>
        <taxon>Eukaryota</taxon>
        <taxon>Metazoa</taxon>
        <taxon>Ecdysozoa</taxon>
        <taxon>Arthropoda</taxon>
        <taxon>Crustacea</taxon>
        <taxon>Multicrustacea</taxon>
        <taxon>Malacostraca</taxon>
        <taxon>Eumalacostraca</taxon>
        <taxon>Eucarida</taxon>
        <taxon>Decapoda</taxon>
        <taxon>Pleocyemata</taxon>
        <taxon>Brachyura</taxon>
        <taxon>Eubrachyura</taxon>
        <taxon>Portunoidea</taxon>
        <taxon>Portunidae</taxon>
        <taxon>Portuninae</taxon>
        <taxon>Portunus</taxon>
    </lineage>
</organism>
<evidence type="ECO:0000313" key="2">
    <source>
        <dbReference type="Proteomes" id="UP000324222"/>
    </source>
</evidence>
<accession>A0A5B7K3T6</accession>